<dbReference type="GO" id="GO:0015074">
    <property type="term" value="P:DNA integration"/>
    <property type="evidence" value="ECO:0007669"/>
    <property type="project" value="UniProtKB-KW"/>
</dbReference>
<dbReference type="InterPro" id="IPR011010">
    <property type="entry name" value="DNA_brk_join_enz"/>
</dbReference>
<dbReference type="PANTHER" id="PTHR30349:SF64">
    <property type="entry name" value="PROPHAGE INTEGRASE INTD-RELATED"/>
    <property type="match status" value="1"/>
</dbReference>
<dbReference type="InterPro" id="IPR002104">
    <property type="entry name" value="Integrase_catalytic"/>
</dbReference>
<organism evidence="6 7">
    <name type="scientific">Faecalibacillus intestinalis</name>
    <dbReference type="NCBI Taxonomy" id="1982626"/>
    <lineage>
        <taxon>Bacteria</taxon>
        <taxon>Bacillati</taxon>
        <taxon>Bacillota</taxon>
        <taxon>Erysipelotrichia</taxon>
        <taxon>Erysipelotrichales</taxon>
        <taxon>Coprobacillaceae</taxon>
        <taxon>Faecalibacillus</taxon>
    </lineage>
</organism>
<comment type="similarity">
    <text evidence="1">Belongs to the 'phage' integrase family.</text>
</comment>
<dbReference type="PROSITE" id="PS51898">
    <property type="entry name" value="TYR_RECOMBINASE"/>
    <property type="match status" value="1"/>
</dbReference>
<dbReference type="AlphaFoldDB" id="A0A7I8DY84"/>
<dbReference type="Proteomes" id="UP000593842">
    <property type="component" value="Chromosome"/>
</dbReference>
<gene>
    <name evidence="6" type="ORF">Fi14EGH31_13130</name>
</gene>
<dbReference type="InterPro" id="IPR028259">
    <property type="entry name" value="AP2-like_int_N"/>
</dbReference>
<accession>A0A7I8DY84</accession>
<dbReference type="RefSeq" id="WP_200765281.1">
    <property type="nucleotide sequence ID" value="NZ_AP024085.1"/>
</dbReference>
<dbReference type="Pfam" id="PF14657">
    <property type="entry name" value="Arm-DNA-bind_4"/>
    <property type="match status" value="1"/>
</dbReference>
<dbReference type="GO" id="GO:0003677">
    <property type="term" value="F:DNA binding"/>
    <property type="evidence" value="ECO:0007669"/>
    <property type="project" value="UniProtKB-KW"/>
</dbReference>
<keyword evidence="2" id="KW-0229">DNA integration</keyword>
<evidence type="ECO:0000313" key="7">
    <source>
        <dbReference type="Proteomes" id="UP000593842"/>
    </source>
</evidence>
<dbReference type="GO" id="GO:0006310">
    <property type="term" value="P:DNA recombination"/>
    <property type="evidence" value="ECO:0007669"/>
    <property type="project" value="UniProtKB-KW"/>
</dbReference>
<dbReference type="PANTHER" id="PTHR30349">
    <property type="entry name" value="PHAGE INTEGRASE-RELATED"/>
    <property type="match status" value="1"/>
</dbReference>
<dbReference type="Gene3D" id="1.10.150.130">
    <property type="match status" value="1"/>
</dbReference>
<dbReference type="InterPro" id="IPR010998">
    <property type="entry name" value="Integrase_recombinase_N"/>
</dbReference>
<evidence type="ECO:0000313" key="6">
    <source>
        <dbReference type="EMBL" id="BCL57601.1"/>
    </source>
</evidence>
<evidence type="ECO:0000256" key="1">
    <source>
        <dbReference type="ARBA" id="ARBA00008857"/>
    </source>
</evidence>
<keyword evidence="3" id="KW-0238">DNA-binding</keyword>
<evidence type="ECO:0000256" key="4">
    <source>
        <dbReference type="ARBA" id="ARBA00023172"/>
    </source>
</evidence>
<dbReference type="Gene3D" id="1.10.443.10">
    <property type="entry name" value="Intergrase catalytic core"/>
    <property type="match status" value="1"/>
</dbReference>
<dbReference type="EMBL" id="AP024085">
    <property type="protein sequence ID" value="BCL57601.1"/>
    <property type="molecule type" value="Genomic_DNA"/>
</dbReference>
<evidence type="ECO:0000259" key="5">
    <source>
        <dbReference type="PROSITE" id="PS51898"/>
    </source>
</evidence>
<feature type="domain" description="Tyr recombinase" evidence="5">
    <location>
        <begin position="170"/>
        <end position="352"/>
    </location>
</feature>
<evidence type="ECO:0000256" key="3">
    <source>
        <dbReference type="ARBA" id="ARBA00023125"/>
    </source>
</evidence>
<evidence type="ECO:0000256" key="2">
    <source>
        <dbReference type="ARBA" id="ARBA00022908"/>
    </source>
</evidence>
<protein>
    <submittedName>
        <fullName evidence="6">Site-specific integrase</fullName>
    </submittedName>
</protein>
<dbReference type="SUPFAM" id="SSF56349">
    <property type="entry name" value="DNA breaking-rejoining enzymes"/>
    <property type="match status" value="1"/>
</dbReference>
<sequence length="368" mass="43642">MIRKRPAKKAKNGYTYQVYFYYRDMFDKRKYYSKSGFLTKKEAQIHETEMKARLKEKGTLNQGTNKTFNDVFEEFMESEGKNLSLNTIRRKKVTFDKYIKNSFGNSKINLFSNYAFLQSIFNSLEEMTFSTVKTVRYIVKNVTSFAIKMEYIDSSPMNLVTFKWAEKEEKEKKIVPFETFIQAYNELDDSYAITIAIGYYTGMRIAEILALKESDIDFENNEINIHNQLIYSGRNIKEYKVVSKLKTKKSKDTIPLNNQLKEILLEYLKTHHNEYICQKNNQFYYVSYFNRILKNKYGFTCHDLRHTFASTLYENNVDIKTTQELLRHSNIKTTLDIYTHLKENKKLDTVNDVFKAKDVKSMPKSKIN</sequence>
<dbReference type="Pfam" id="PF00589">
    <property type="entry name" value="Phage_integrase"/>
    <property type="match status" value="1"/>
</dbReference>
<dbReference type="CDD" id="cd01189">
    <property type="entry name" value="INT_ICEBs1_C_like"/>
    <property type="match status" value="1"/>
</dbReference>
<dbReference type="Pfam" id="PF14659">
    <property type="entry name" value="Phage_int_SAM_3"/>
    <property type="match status" value="1"/>
</dbReference>
<dbReference type="KEGG" id="fit:Fi14EGH31_13130"/>
<dbReference type="GeneID" id="70579752"/>
<dbReference type="InterPro" id="IPR013762">
    <property type="entry name" value="Integrase-like_cat_sf"/>
</dbReference>
<dbReference type="InterPro" id="IPR004107">
    <property type="entry name" value="Integrase_SAM-like_N"/>
</dbReference>
<name>A0A7I8DY84_9FIRM</name>
<dbReference type="InterPro" id="IPR050090">
    <property type="entry name" value="Tyrosine_recombinase_XerCD"/>
</dbReference>
<proteinExistence type="inferred from homology"/>
<reference evidence="7" key="1">
    <citation type="submission" date="2020-09" db="EMBL/GenBank/DDBJ databases">
        <title>Complete genome sequencing of Faecalibacillus intestinalis strain 14EGH31.</title>
        <authorList>
            <person name="Sakamoto M."/>
            <person name="Murakami T."/>
            <person name="Mori H."/>
        </authorList>
    </citation>
    <scope>NUCLEOTIDE SEQUENCE [LARGE SCALE GENOMIC DNA]</scope>
    <source>
        <strain evidence="7">14EGH31</strain>
    </source>
</reference>
<keyword evidence="4" id="KW-0233">DNA recombination</keyword>